<dbReference type="InterPro" id="IPR037185">
    <property type="entry name" value="EmrE-like"/>
</dbReference>
<dbReference type="AlphaFoldDB" id="A0AA39FXQ0"/>
<keyword evidence="9" id="KW-1185">Reference proteome</keyword>
<evidence type="ECO:0000313" key="8">
    <source>
        <dbReference type="EMBL" id="KAK0177767.1"/>
    </source>
</evidence>
<sequence length="350" mass="39860">MSINWQELFPGRWSGFIFVSYMTLFINQGIIVTWSQSDGDYAYNTVTVVLLTEILKLIVSVVLYCWDNPPTLLVHEIIKHRHIFLLYMVPSVLYCLYNNLAFINLAVFDPTTYYLLLQFRVVVTGIIFQVVFKKRLSTKQWISLIILTLGCMMKHMSLDINNSLVASNFHLNINALFILIQTICSCLAGVYNEYLLKGQGANINIFLQNVFMYIDSSICNILVLLIQGNPQNVFDNVVPTILLQPKVIAIIINNAAIGIITSFFLKNLNSILKTFASALELVFTAILCWLLFNIPIYMNTVLAIAMVSYAVILYSQNPVQNVHPKIENVIKDEEEQLFLPSKHTQNTSHC</sequence>
<keyword evidence="4 7" id="KW-0812">Transmembrane</keyword>
<feature type="transmembrane region" description="Helical" evidence="7">
    <location>
        <begin position="247"/>
        <end position="265"/>
    </location>
</feature>
<keyword evidence="3" id="KW-0813">Transport</keyword>
<evidence type="ECO:0000256" key="6">
    <source>
        <dbReference type="ARBA" id="ARBA00023136"/>
    </source>
</evidence>
<evidence type="ECO:0008006" key="10">
    <source>
        <dbReference type="Google" id="ProtNLM"/>
    </source>
</evidence>
<feature type="transmembrane region" description="Helical" evidence="7">
    <location>
        <begin position="141"/>
        <end position="157"/>
    </location>
</feature>
<keyword evidence="3" id="KW-0762">Sugar transport</keyword>
<reference evidence="8" key="2">
    <citation type="submission" date="2023-03" db="EMBL/GenBank/DDBJ databases">
        <authorList>
            <person name="Inwood S.N."/>
            <person name="Skelly J.G."/>
            <person name="Guhlin J."/>
            <person name="Harrop T.W.R."/>
            <person name="Goldson S.G."/>
            <person name="Dearden P.K."/>
        </authorList>
    </citation>
    <scope>NUCLEOTIDE SEQUENCE</scope>
    <source>
        <strain evidence="8">Irish</strain>
        <tissue evidence="8">Whole body</tissue>
    </source>
</reference>
<evidence type="ECO:0000256" key="5">
    <source>
        <dbReference type="ARBA" id="ARBA00022989"/>
    </source>
</evidence>
<protein>
    <recommendedName>
        <fullName evidence="10">CMP-sialic acid transporter</fullName>
    </recommendedName>
</protein>
<evidence type="ECO:0000313" key="9">
    <source>
        <dbReference type="Proteomes" id="UP001168990"/>
    </source>
</evidence>
<proteinExistence type="inferred from homology"/>
<feature type="transmembrane region" description="Helical" evidence="7">
    <location>
        <begin position="113"/>
        <end position="132"/>
    </location>
</feature>
<dbReference type="GO" id="GO:0000139">
    <property type="term" value="C:Golgi membrane"/>
    <property type="evidence" value="ECO:0007669"/>
    <property type="project" value="InterPro"/>
</dbReference>
<comment type="similarity">
    <text evidence="2">Belongs to the nucleotide-sugar transporter family. SLC35A subfamily.</text>
</comment>
<evidence type="ECO:0000256" key="2">
    <source>
        <dbReference type="ARBA" id="ARBA00009976"/>
    </source>
</evidence>
<feature type="transmembrane region" description="Helical" evidence="7">
    <location>
        <begin position="298"/>
        <end position="315"/>
    </location>
</feature>
<feature type="transmembrane region" description="Helical" evidence="7">
    <location>
        <begin position="169"/>
        <end position="191"/>
    </location>
</feature>
<evidence type="ECO:0000256" key="7">
    <source>
        <dbReference type="SAM" id="Phobius"/>
    </source>
</evidence>
<name>A0AA39FXQ0_9HYME</name>
<evidence type="ECO:0000256" key="4">
    <source>
        <dbReference type="ARBA" id="ARBA00022692"/>
    </source>
</evidence>
<feature type="transmembrane region" description="Helical" evidence="7">
    <location>
        <begin position="203"/>
        <end position="227"/>
    </location>
</feature>
<dbReference type="GO" id="GO:0015165">
    <property type="term" value="F:pyrimidine nucleotide-sugar transmembrane transporter activity"/>
    <property type="evidence" value="ECO:0007669"/>
    <property type="project" value="InterPro"/>
</dbReference>
<organism evidence="8 9">
    <name type="scientific">Microctonus aethiopoides</name>
    <dbReference type="NCBI Taxonomy" id="144406"/>
    <lineage>
        <taxon>Eukaryota</taxon>
        <taxon>Metazoa</taxon>
        <taxon>Ecdysozoa</taxon>
        <taxon>Arthropoda</taxon>
        <taxon>Hexapoda</taxon>
        <taxon>Insecta</taxon>
        <taxon>Pterygota</taxon>
        <taxon>Neoptera</taxon>
        <taxon>Endopterygota</taxon>
        <taxon>Hymenoptera</taxon>
        <taxon>Apocrita</taxon>
        <taxon>Ichneumonoidea</taxon>
        <taxon>Braconidae</taxon>
        <taxon>Euphorinae</taxon>
        <taxon>Microctonus</taxon>
    </lineage>
</organism>
<feature type="transmembrane region" description="Helical" evidence="7">
    <location>
        <begin position="41"/>
        <end position="64"/>
    </location>
</feature>
<keyword evidence="6 7" id="KW-0472">Membrane</keyword>
<feature type="transmembrane region" description="Helical" evidence="7">
    <location>
        <begin position="12"/>
        <end position="35"/>
    </location>
</feature>
<feature type="transmembrane region" description="Helical" evidence="7">
    <location>
        <begin position="84"/>
        <end position="107"/>
    </location>
</feature>
<dbReference type="SUPFAM" id="SSF103481">
    <property type="entry name" value="Multidrug resistance efflux transporter EmrE"/>
    <property type="match status" value="1"/>
</dbReference>
<accession>A0AA39FXQ0</accession>
<dbReference type="PANTHER" id="PTHR10231">
    <property type="entry name" value="NUCLEOTIDE-SUGAR TRANSMEMBRANE TRANSPORTER"/>
    <property type="match status" value="1"/>
</dbReference>
<comment type="subcellular location">
    <subcellularLocation>
        <location evidence="1">Membrane</location>
        <topology evidence="1">Multi-pass membrane protein</topology>
    </subcellularLocation>
</comment>
<reference evidence="8" key="1">
    <citation type="journal article" date="2023" name="bioRxiv">
        <title>Scaffold-level genome assemblies of two parasitoid biocontrol wasps reveal the parthenogenesis mechanism and an associated novel virus.</title>
        <authorList>
            <person name="Inwood S."/>
            <person name="Skelly J."/>
            <person name="Guhlin J."/>
            <person name="Harrop T."/>
            <person name="Goldson S."/>
            <person name="Dearden P."/>
        </authorList>
    </citation>
    <scope>NUCLEOTIDE SEQUENCE</scope>
    <source>
        <strain evidence="8">Irish</strain>
        <tissue evidence="8">Whole body</tissue>
    </source>
</reference>
<dbReference type="Pfam" id="PF04142">
    <property type="entry name" value="Nuc_sug_transp"/>
    <property type="match status" value="1"/>
</dbReference>
<keyword evidence="5 7" id="KW-1133">Transmembrane helix</keyword>
<evidence type="ECO:0000256" key="3">
    <source>
        <dbReference type="ARBA" id="ARBA00022597"/>
    </source>
</evidence>
<dbReference type="PIRSF" id="PIRSF005799">
    <property type="entry name" value="UDP-gal_transpt"/>
    <property type="match status" value="1"/>
</dbReference>
<dbReference type="InterPro" id="IPR007271">
    <property type="entry name" value="Nuc_sug_transpt"/>
</dbReference>
<evidence type="ECO:0000256" key="1">
    <source>
        <dbReference type="ARBA" id="ARBA00004141"/>
    </source>
</evidence>
<gene>
    <name evidence="8" type="ORF">PV328_001781</name>
</gene>
<dbReference type="Proteomes" id="UP001168990">
    <property type="component" value="Unassembled WGS sequence"/>
</dbReference>
<dbReference type="EMBL" id="JAQQBS010000001">
    <property type="protein sequence ID" value="KAK0177767.1"/>
    <property type="molecule type" value="Genomic_DNA"/>
</dbReference>
<comment type="caution">
    <text evidence="8">The sequence shown here is derived from an EMBL/GenBank/DDBJ whole genome shotgun (WGS) entry which is preliminary data.</text>
</comment>